<sequence length="374" mass="40556">MTVDDQIAKVRGDASEKTPTVRVLATAMSHSDCTFARLALAARTDLDHMCKDTYYSVDFGQDPQAFQRGEMFEFRVKDNGYAGLIQLLREKAGFPLEDAGIRDLHQGTAPNKEGLKQRAVETRQLLRKIANYAPDAPNIIDGAVLTCTIAGKKAYFEADGLAAASGGKIHAAEIKSFPITDNQCDPDKFGAACDQAAWYVLLCRRALCELGLPPDTVSNNGFIILPQGIGLRPTLLIKDLAARVRRAERLLESAPKEEDILELSCGFQFPAETMKPQLRLDMLEQMMDKIGTCYRPDCLRDCGMAKLCRARAHGSGHVALCGSAVVRYFPGIGSLHRAAELADGAPASPQEVHAAAALVRANEVLGRVLAEGVL</sequence>
<proteinExistence type="predicted"/>
<dbReference type="EMBL" id="CP076723">
    <property type="protein sequence ID" value="QWV93424.1"/>
    <property type="molecule type" value="Genomic_DNA"/>
</dbReference>
<name>A0ABX8J4Q2_9BACT</name>
<accession>A0ABX8J4Q2</accession>
<protein>
    <recommendedName>
        <fullName evidence="3">DUF2800 domain-containing protein</fullName>
    </recommendedName>
</protein>
<evidence type="ECO:0000313" key="1">
    <source>
        <dbReference type="EMBL" id="QWV93424.1"/>
    </source>
</evidence>
<dbReference type="RefSeq" id="WP_216800141.1">
    <property type="nucleotide sequence ID" value="NZ_CP076723.1"/>
</dbReference>
<reference evidence="1 2" key="1">
    <citation type="submission" date="2021-06" db="EMBL/GenBank/DDBJ databases">
        <title>Gemonas diversity in paddy soil.</title>
        <authorList>
            <person name="Liu G."/>
        </authorList>
    </citation>
    <scope>NUCLEOTIDE SEQUENCE [LARGE SCALE GENOMIC DNA]</scope>
    <source>
        <strain evidence="1 2">RG10</strain>
    </source>
</reference>
<evidence type="ECO:0000313" key="2">
    <source>
        <dbReference type="Proteomes" id="UP000683557"/>
    </source>
</evidence>
<evidence type="ECO:0008006" key="3">
    <source>
        <dbReference type="Google" id="ProtNLM"/>
    </source>
</evidence>
<keyword evidence="2" id="KW-1185">Reference proteome</keyword>
<gene>
    <name evidence="1" type="ORF">KP004_20045</name>
</gene>
<dbReference type="Proteomes" id="UP000683557">
    <property type="component" value="Chromosome"/>
</dbReference>
<organism evidence="1 2">
    <name type="scientific">Geomonas oryzisoli</name>
    <dbReference type="NCBI Taxonomy" id="2847992"/>
    <lineage>
        <taxon>Bacteria</taxon>
        <taxon>Pseudomonadati</taxon>
        <taxon>Thermodesulfobacteriota</taxon>
        <taxon>Desulfuromonadia</taxon>
        <taxon>Geobacterales</taxon>
        <taxon>Geobacteraceae</taxon>
        <taxon>Geomonas</taxon>
    </lineage>
</organism>